<keyword evidence="1" id="KW-1133">Transmembrane helix</keyword>
<sequence length="65" mass="7516">MKKALFYFCGFIAIILFINILKIVFTDLSRLTEYGYGYLVGKIILFIVFSGIVILLKRKIDFSSK</sequence>
<keyword evidence="1" id="KW-0472">Membrane</keyword>
<feature type="transmembrane region" description="Helical" evidence="1">
    <location>
        <begin position="36"/>
        <end position="56"/>
    </location>
</feature>
<reference evidence="2 3" key="1">
    <citation type="submission" date="2023-07" db="EMBL/GenBank/DDBJ databases">
        <title>Genomic Encyclopedia of Type Strains, Phase IV (KMG-IV): sequencing the most valuable type-strain genomes for metagenomic binning, comparative biology and taxonomic classification.</title>
        <authorList>
            <person name="Goeker M."/>
        </authorList>
    </citation>
    <scope>NUCLEOTIDE SEQUENCE [LARGE SCALE GENOMIC DNA]</scope>
    <source>
        <strain evidence="2 3">DSM 102814</strain>
    </source>
</reference>
<keyword evidence="3" id="KW-1185">Reference proteome</keyword>
<feature type="transmembrane region" description="Helical" evidence="1">
    <location>
        <begin position="5"/>
        <end position="24"/>
    </location>
</feature>
<accession>A0ABU1K3Z4</accession>
<dbReference type="EMBL" id="JAVDQA010000001">
    <property type="protein sequence ID" value="MDR6300036.1"/>
    <property type="molecule type" value="Genomic_DNA"/>
</dbReference>
<evidence type="ECO:0000256" key="1">
    <source>
        <dbReference type="SAM" id="Phobius"/>
    </source>
</evidence>
<evidence type="ECO:0000313" key="2">
    <source>
        <dbReference type="EMBL" id="MDR6300036.1"/>
    </source>
</evidence>
<name>A0ABU1K3Z4_9FLAO</name>
<proteinExistence type="predicted"/>
<dbReference type="Proteomes" id="UP001257659">
    <property type="component" value="Unassembled WGS sequence"/>
</dbReference>
<comment type="caution">
    <text evidence="2">The sequence shown here is derived from an EMBL/GenBank/DDBJ whole genome shotgun (WGS) entry which is preliminary data.</text>
</comment>
<organism evidence="2 3">
    <name type="scientific">Mesonia maritima</name>
    <dbReference type="NCBI Taxonomy" id="1793873"/>
    <lineage>
        <taxon>Bacteria</taxon>
        <taxon>Pseudomonadati</taxon>
        <taxon>Bacteroidota</taxon>
        <taxon>Flavobacteriia</taxon>
        <taxon>Flavobacteriales</taxon>
        <taxon>Flavobacteriaceae</taxon>
        <taxon>Mesonia</taxon>
    </lineage>
</organism>
<dbReference type="RefSeq" id="WP_309726944.1">
    <property type="nucleotide sequence ID" value="NZ_JAVDQA010000001.1"/>
</dbReference>
<protein>
    <submittedName>
        <fullName evidence="2">Uncharacterized protein</fullName>
    </submittedName>
</protein>
<gene>
    <name evidence="2" type="ORF">GGR31_000652</name>
</gene>
<keyword evidence="1" id="KW-0812">Transmembrane</keyword>
<evidence type="ECO:0000313" key="3">
    <source>
        <dbReference type="Proteomes" id="UP001257659"/>
    </source>
</evidence>